<keyword evidence="1" id="KW-0812">Transmembrane</keyword>
<sequence length="154" mass="17939">MHQKKSKLPVFLIAAVVVIGLVVLGIFILRQSPSEQAREAVETFYDHEQKGEFASSWQLFHPLMKERFAKGHYIQDRAHVFMNHFGVTTFTYSLSDMEKIEGWSMTKEAEPIDLVYATTVTQTYKGEYGNFALHQDVFVAKVKEEWKVLWDYKK</sequence>
<accession>A0ABY8IXK7</accession>
<organism evidence="2 3">
    <name type="scientific">Halobacillus naozhouensis</name>
    <dbReference type="NCBI Taxonomy" id="554880"/>
    <lineage>
        <taxon>Bacteria</taxon>
        <taxon>Bacillati</taxon>
        <taxon>Bacillota</taxon>
        <taxon>Bacilli</taxon>
        <taxon>Bacillales</taxon>
        <taxon>Bacillaceae</taxon>
        <taxon>Halobacillus</taxon>
    </lineage>
</organism>
<evidence type="ECO:0000313" key="3">
    <source>
        <dbReference type="Proteomes" id="UP001221597"/>
    </source>
</evidence>
<evidence type="ECO:0000313" key="2">
    <source>
        <dbReference type="EMBL" id="WFT74029.1"/>
    </source>
</evidence>
<reference evidence="2 3" key="1">
    <citation type="submission" date="2023-04" db="EMBL/GenBank/DDBJ databases">
        <title>Genome sequence of Halobacillus naozhouensis KACC 21980.</title>
        <authorList>
            <person name="Kim S."/>
            <person name="Heo J."/>
            <person name="Kwon S.-W."/>
        </authorList>
    </citation>
    <scope>NUCLEOTIDE SEQUENCE [LARGE SCALE GENOMIC DNA]</scope>
    <source>
        <strain evidence="2 3">KCTC 13234</strain>
    </source>
</reference>
<protein>
    <recommendedName>
        <fullName evidence="4">DUF4440 domain-containing protein</fullName>
    </recommendedName>
</protein>
<name>A0ABY8IXK7_9BACI</name>
<dbReference type="EMBL" id="CP121671">
    <property type="protein sequence ID" value="WFT74029.1"/>
    <property type="molecule type" value="Genomic_DNA"/>
</dbReference>
<evidence type="ECO:0008006" key="4">
    <source>
        <dbReference type="Google" id="ProtNLM"/>
    </source>
</evidence>
<proteinExistence type="predicted"/>
<dbReference type="SUPFAM" id="SSF54427">
    <property type="entry name" value="NTF2-like"/>
    <property type="match status" value="1"/>
</dbReference>
<evidence type="ECO:0000256" key="1">
    <source>
        <dbReference type="SAM" id="Phobius"/>
    </source>
</evidence>
<dbReference type="InterPro" id="IPR032710">
    <property type="entry name" value="NTF2-like_dom_sf"/>
</dbReference>
<keyword evidence="3" id="KW-1185">Reference proteome</keyword>
<gene>
    <name evidence="2" type="ORF">P9989_16885</name>
</gene>
<feature type="transmembrane region" description="Helical" evidence="1">
    <location>
        <begin position="9"/>
        <end position="29"/>
    </location>
</feature>
<dbReference type="RefSeq" id="WP_283076033.1">
    <property type="nucleotide sequence ID" value="NZ_CP121671.1"/>
</dbReference>
<dbReference type="Proteomes" id="UP001221597">
    <property type="component" value="Chromosome"/>
</dbReference>
<keyword evidence="1" id="KW-1133">Transmembrane helix</keyword>
<keyword evidence="1" id="KW-0472">Membrane</keyword>